<evidence type="ECO:0000313" key="5">
    <source>
        <dbReference type="Proteomes" id="UP000199207"/>
    </source>
</evidence>
<dbReference type="Pfam" id="PF25362">
    <property type="entry name" value="bPH_11"/>
    <property type="match status" value="1"/>
</dbReference>
<evidence type="ECO:0000313" key="4">
    <source>
        <dbReference type="EMBL" id="SFD05832.1"/>
    </source>
</evidence>
<dbReference type="InterPro" id="IPR057446">
    <property type="entry name" value="PH_bac"/>
</dbReference>
<feature type="domain" description="PH" evidence="3">
    <location>
        <begin position="73"/>
        <end position="180"/>
    </location>
</feature>
<gene>
    <name evidence="4" type="ORF">SAMN05421773_10922</name>
</gene>
<evidence type="ECO:0000259" key="3">
    <source>
        <dbReference type="Pfam" id="PF25362"/>
    </source>
</evidence>
<protein>
    <recommendedName>
        <fullName evidence="3">PH domain-containing protein</fullName>
    </recommendedName>
</protein>
<feature type="compositionally biased region" description="Low complexity" evidence="1">
    <location>
        <begin position="188"/>
        <end position="201"/>
    </location>
</feature>
<proteinExistence type="predicted"/>
<name>A0A1I1P8A2_9ACTN</name>
<accession>A0A1I1P8A2</accession>
<dbReference type="RefSeq" id="WP_245834195.1">
    <property type="nucleotide sequence ID" value="NZ_FOLM01000009.1"/>
</dbReference>
<reference evidence="4 5" key="1">
    <citation type="submission" date="2016-10" db="EMBL/GenBank/DDBJ databases">
        <authorList>
            <person name="de Groot N.N."/>
        </authorList>
    </citation>
    <scope>NUCLEOTIDE SEQUENCE [LARGE SCALE GENOMIC DNA]</scope>
    <source>
        <strain evidence="4 5">CGMCC 4.5739</strain>
    </source>
</reference>
<dbReference type="AlphaFoldDB" id="A0A1I1P8A2"/>
<evidence type="ECO:0000256" key="1">
    <source>
        <dbReference type="SAM" id="MobiDB-lite"/>
    </source>
</evidence>
<evidence type="ECO:0000256" key="2">
    <source>
        <dbReference type="SAM" id="Phobius"/>
    </source>
</evidence>
<dbReference type="STRING" id="910347.SAMN05421773_10922"/>
<keyword evidence="5" id="KW-1185">Reference proteome</keyword>
<keyword evidence="2" id="KW-0472">Membrane</keyword>
<organism evidence="4 5">
    <name type="scientific">Streptomyces aidingensis</name>
    <dbReference type="NCBI Taxonomy" id="910347"/>
    <lineage>
        <taxon>Bacteria</taxon>
        <taxon>Bacillati</taxon>
        <taxon>Actinomycetota</taxon>
        <taxon>Actinomycetes</taxon>
        <taxon>Kitasatosporales</taxon>
        <taxon>Streptomycetaceae</taxon>
        <taxon>Streptomyces</taxon>
    </lineage>
</organism>
<feature type="transmembrane region" description="Helical" evidence="2">
    <location>
        <begin position="19"/>
        <end position="37"/>
    </location>
</feature>
<sequence length="219" mass="22778">MSAGFLAAPEAPAVDWPGYLSWMAVLALLLVLVYWLMRQGWRRRGLLQSGLPALPAAPDPDPDPAAGLPDGGTLRLAGRYHGTTTAGQWLDRIVAHGLGVRSRAELTLTRDGVRVERSGAPDFFIPAGRLRGARLDKAIAGKVLTDNALLVIVWEHGGRLLDSGFRSDRAAEHPAWVDALSALAGRAAGTAPGGHPAPAAAGGAGGTGSAEQQHQEGTP</sequence>
<dbReference type="EMBL" id="FOLM01000009">
    <property type="protein sequence ID" value="SFD05832.1"/>
    <property type="molecule type" value="Genomic_DNA"/>
</dbReference>
<keyword evidence="2" id="KW-0812">Transmembrane</keyword>
<keyword evidence="2" id="KW-1133">Transmembrane helix</keyword>
<feature type="region of interest" description="Disordered" evidence="1">
    <location>
        <begin position="188"/>
        <end position="219"/>
    </location>
</feature>
<dbReference type="Proteomes" id="UP000199207">
    <property type="component" value="Unassembled WGS sequence"/>
</dbReference>